<dbReference type="AlphaFoldDB" id="A0A844RFF5"/>
<keyword evidence="3" id="KW-0067">ATP-binding</keyword>
<evidence type="ECO:0000313" key="3">
    <source>
        <dbReference type="EMBL" id="MVN32837.1"/>
    </source>
</evidence>
<dbReference type="Proteomes" id="UP000436429">
    <property type="component" value="Unassembled WGS sequence"/>
</dbReference>
<proteinExistence type="predicted"/>
<sequence length="307" mass="34629">MPCRAWRRCAISSSRRSWIRGSAGGRTPSRRLRRANQLHEGTSAGPIATRTSRHREEGDCIMVDEETRRKLRELGMGEMVEALDLQESDGISMAVAFDDRIWMMVDYAYEAKYISSVKRLAARAKLRFPDAEMGEMIYDGRKIDGVLICEAGTCQFVASAANGVIEGLTGADKSYLACCIAKQACKMRRSTRYVHLPDLQMERDELAATERSNAKILRKYAHYELLVVDEWLTEGVDDKDISLLFEPIERRYAAESTMPCTQYTPAEWHGRLGGGVQADAMVDRLVHESARIDLGDVNVRKLLAEKR</sequence>
<dbReference type="Gene3D" id="3.40.50.300">
    <property type="entry name" value="P-loop containing nucleotide triphosphate hydrolases"/>
    <property type="match status" value="1"/>
</dbReference>
<dbReference type="GO" id="GO:0005524">
    <property type="term" value="F:ATP binding"/>
    <property type="evidence" value="ECO:0007669"/>
    <property type="project" value="UniProtKB-KW"/>
</dbReference>
<reference evidence="3 4" key="1">
    <citation type="submission" date="2019-11" db="EMBL/GenBank/DDBJ databases">
        <title>Whole genome shotgun sequencing (WGS) data from Adlercreutzia equolifaciens ResAG-91, Eggerthella lenta MRI-F36, MRI-F37, MRI-F40, ResAG-49, ResAG-88, ResAG-121, ResAG-145, and Gordonibacter sp. ResAG-5, ResAG-26, ResAG-43, ResAG-50, ResAG-59.</title>
        <authorList>
            <person name="Stoll D.A."/>
            <person name="Danylec N."/>
            <person name="Franz C.M.A.P."/>
            <person name="Huch M."/>
        </authorList>
    </citation>
    <scope>NUCLEOTIDE SEQUENCE [LARGE SCALE GENOMIC DNA]</scope>
    <source>
        <strain evidence="3 4">ResAG-88</strain>
    </source>
</reference>
<dbReference type="SUPFAM" id="SSF52540">
    <property type="entry name" value="P-loop containing nucleoside triphosphate hydrolases"/>
    <property type="match status" value="1"/>
</dbReference>
<name>A0A844RFF5_EGGLN</name>
<evidence type="ECO:0000259" key="2">
    <source>
        <dbReference type="Pfam" id="PF01695"/>
    </source>
</evidence>
<comment type="caution">
    <text evidence="3">The sequence shown here is derived from an EMBL/GenBank/DDBJ whole genome shotgun (WGS) entry which is preliminary data.</text>
</comment>
<keyword evidence="3" id="KW-0547">Nucleotide-binding</keyword>
<dbReference type="InterPro" id="IPR002611">
    <property type="entry name" value="IstB_ATP-bd"/>
</dbReference>
<gene>
    <name evidence="3" type="ORF">GO726_06600</name>
</gene>
<dbReference type="EMBL" id="WPOM01000010">
    <property type="protein sequence ID" value="MVN32837.1"/>
    <property type="molecule type" value="Genomic_DNA"/>
</dbReference>
<organism evidence="3 4">
    <name type="scientific">Eggerthella lenta</name>
    <name type="common">Eubacterium lentum</name>
    <dbReference type="NCBI Taxonomy" id="84112"/>
    <lineage>
        <taxon>Bacteria</taxon>
        <taxon>Bacillati</taxon>
        <taxon>Actinomycetota</taxon>
        <taxon>Coriobacteriia</taxon>
        <taxon>Eggerthellales</taxon>
        <taxon>Eggerthellaceae</taxon>
        <taxon>Eggerthella</taxon>
    </lineage>
</organism>
<evidence type="ECO:0000256" key="1">
    <source>
        <dbReference type="SAM" id="MobiDB-lite"/>
    </source>
</evidence>
<dbReference type="Pfam" id="PF01695">
    <property type="entry name" value="IstB_IS21"/>
    <property type="match status" value="1"/>
</dbReference>
<protein>
    <submittedName>
        <fullName evidence="3">ATP-binding protein</fullName>
    </submittedName>
</protein>
<evidence type="ECO:0000313" key="4">
    <source>
        <dbReference type="Proteomes" id="UP000436429"/>
    </source>
</evidence>
<accession>A0A844RFF5</accession>
<feature type="region of interest" description="Disordered" evidence="1">
    <location>
        <begin position="20"/>
        <end position="51"/>
    </location>
</feature>
<feature type="domain" description="IstB-like ATP-binding" evidence="2">
    <location>
        <begin position="71"/>
        <end position="300"/>
    </location>
</feature>
<dbReference type="InterPro" id="IPR027417">
    <property type="entry name" value="P-loop_NTPase"/>
</dbReference>